<dbReference type="InterPro" id="IPR053151">
    <property type="entry name" value="RNase_H-like"/>
</dbReference>
<organism evidence="2 3">
    <name type="scientific">Solanum pinnatisectum</name>
    <name type="common">tansyleaf nightshade</name>
    <dbReference type="NCBI Taxonomy" id="50273"/>
    <lineage>
        <taxon>Eukaryota</taxon>
        <taxon>Viridiplantae</taxon>
        <taxon>Streptophyta</taxon>
        <taxon>Embryophyta</taxon>
        <taxon>Tracheophyta</taxon>
        <taxon>Spermatophyta</taxon>
        <taxon>Magnoliopsida</taxon>
        <taxon>eudicotyledons</taxon>
        <taxon>Gunneridae</taxon>
        <taxon>Pentapetalae</taxon>
        <taxon>asterids</taxon>
        <taxon>lamiids</taxon>
        <taxon>Solanales</taxon>
        <taxon>Solanaceae</taxon>
        <taxon>Solanoideae</taxon>
        <taxon>Solaneae</taxon>
        <taxon>Solanum</taxon>
    </lineage>
</organism>
<dbReference type="Gene3D" id="3.30.420.10">
    <property type="entry name" value="Ribonuclease H-like superfamily/Ribonuclease H"/>
    <property type="match status" value="1"/>
</dbReference>
<dbReference type="SUPFAM" id="SSF53098">
    <property type="entry name" value="Ribonuclease H-like"/>
    <property type="match status" value="1"/>
</dbReference>
<feature type="domain" description="RNase H type-1" evidence="1">
    <location>
        <begin position="37"/>
        <end position="143"/>
    </location>
</feature>
<dbReference type="Pfam" id="PF13456">
    <property type="entry name" value="RVT_3"/>
    <property type="match status" value="1"/>
</dbReference>
<comment type="caution">
    <text evidence="2">The sequence shown here is derived from an EMBL/GenBank/DDBJ whole genome shotgun (WGS) entry which is preliminary data.</text>
</comment>
<dbReference type="PANTHER" id="PTHR47723">
    <property type="entry name" value="OS05G0353850 PROTEIN"/>
    <property type="match status" value="1"/>
</dbReference>
<evidence type="ECO:0000313" key="3">
    <source>
        <dbReference type="Proteomes" id="UP001311915"/>
    </source>
</evidence>
<keyword evidence="3" id="KW-1185">Reference proteome</keyword>
<accession>A0AAV9L2B2</accession>
<evidence type="ECO:0000313" key="2">
    <source>
        <dbReference type="EMBL" id="KAK4718362.1"/>
    </source>
</evidence>
<dbReference type="PANTHER" id="PTHR47723:SF23">
    <property type="entry name" value="REVERSE TRANSCRIPTASE-LIKE PROTEIN"/>
    <property type="match status" value="1"/>
</dbReference>
<dbReference type="AlphaFoldDB" id="A0AAV9L2B2"/>
<dbReference type="InterPro" id="IPR002156">
    <property type="entry name" value="RNaseH_domain"/>
</dbReference>
<dbReference type="GO" id="GO:0003676">
    <property type="term" value="F:nucleic acid binding"/>
    <property type="evidence" value="ECO:0007669"/>
    <property type="project" value="InterPro"/>
</dbReference>
<reference evidence="2 3" key="1">
    <citation type="submission" date="2023-10" db="EMBL/GenBank/DDBJ databases">
        <title>Genome-Wide Identification Analysis in wild type Solanum Pinnatisectum Reveals Some Genes Defensing Phytophthora Infestans.</title>
        <authorList>
            <person name="Sun C."/>
        </authorList>
    </citation>
    <scope>NUCLEOTIDE SEQUENCE [LARGE SCALE GENOMIC DNA]</scope>
    <source>
        <strain evidence="2">LQN</strain>
        <tissue evidence="2">Leaf</tissue>
    </source>
</reference>
<name>A0AAV9L2B2_9SOLN</name>
<dbReference type="InterPro" id="IPR044730">
    <property type="entry name" value="RNase_H-like_dom_plant"/>
</dbReference>
<dbReference type="GO" id="GO:0004523">
    <property type="term" value="F:RNA-DNA hybrid ribonuclease activity"/>
    <property type="evidence" value="ECO:0007669"/>
    <property type="project" value="InterPro"/>
</dbReference>
<dbReference type="InterPro" id="IPR012337">
    <property type="entry name" value="RNaseH-like_sf"/>
</dbReference>
<evidence type="ECO:0000259" key="1">
    <source>
        <dbReference type="Pfam" id="PF13456"/>
    </source>
</evidence>
<dbReference type="InterPro" id="IPR036397">
    <property type="entry name" value="RNaseH_sf"/>
</dbReference>
<dbReference type="Proteomes" id="UP001311915">
    <property type="component" value="Unassembled WGS sequence"/>
</dbReference>
<proteinExistence type="predicted"/>
<protein>
    <recommendedName>
        <fullName evidence="1">RNase H type-1 domain-containing protein</fullName>
    </recommendedName>
</protein>
<dbReference type="CDD" id="cd06222">
    <property type="entry name" value="RNase_H_like"/>
    <property type="match status" value="1"/>
</dbReference>
<dbReference type="EMBL" id="JAWPEI010000008">
    <property type="protein sequence ID" value="KAK4718362.1"/>
    <property type="molecule type" value="Genomic_DNA"/>
</dbReference>
<sequence length="236" mass="26134">MRVSEFKHLSTASAHDSSKKDIHIRWLPPPVNYYRLNINGAFIKNDQTGGLGGAICDSNGSWVFDFCKKINAFSHTLLALDRGMIPLEIETDVTEIIEFLHYSHPIYLSMLDLCRSLLRRLGNLVVRHNFCEANKLADFLAKEGCNISIISHLAVLVAPLEKANIILRADKDGETSTRSISLSTCTKLATLGNLSVMKYTNYINRDISNIVTTTNASHSSATRDANSIISLPLVIS</sequence>
<gene>
    <name evidence="2" type="ORF">R3W88_016700</name>
</gene>